<comment type="caution">
    <text evidence="1">The sequence shown here is derived from an EMBL/GenBank/DDBJ whole genome shotgun (WGS) entry which is preliminary data.</text>
</comment>
<keyword evidence="2" id="KW-1185">Reference proteome</keyword>
<protein>
    <submittedName>
        <fullName evidence="1">Uncharacterized protein</fullName>
    </submittedName>
</protein>
<proteinExistence type="predicted"/>
<evidence type="ECO:0000313" key="1">
    <source>
        <dbReference type="EMBL" id="KAH8987023.1"/>
    </source>
</evidence>
<dbReference type="Pfam" id="PF18759">
    <property type="entry name" value="Plavaka"/>
    <property type="match status" value="1"/>
</dbReference>
<organism evidence="1 2">
    <name type="scientific">Lactarius akahatsu</name>
    <dbReference type="NCBI Taxonomy" id="416441"/>
    <lineage>
        <taxon>Eukaryota</taxon>
        <taxon>Fungi</taxon>
        <taxon>Dikarya</taxon>
        <taxon>Basidiomycota</taxon>
        <taxon>Agaricomycotina</taxon>
        <taxon>Agaricomycetes</taxon>
        <taxon>Russulales</taxon>
        <taxon>Russulaceae</taxon>
        <taxon>Lactarius</taxon>
    </lineage>
</organism>
<dbReference type="Proteomes" id="UP001201163">
    <property type="component" value="Unassembled WGS sequence"/>
</dbReference>
<dbReference type="AlphaFoldDB" id="A0AAD4QB68"/>
<gene>
    <name evidence="1" type="ORF">EDB92DRAFT_1801579</name>
</gene>
<name>A0AAD4QB68_9AGAM</name>
<dbReference type="EMBL" id="JAKELL010000050">
    <property type="protein sequence ID" value="KAH8987023.1"/>
    <property type="molecule type" value="Genomic_DNA"/>
</dbReference>
<feature type="non-terminal residue" evidence="1">
    <location>
        <position position="1"/>
    </location>
</feature>
<evidence type="ECO:0000313" key="2">
    <source>
        <dbReference type="Proteomes" id="UP001201163"/>
    </source>
</evidence>
<reference evidence="1" key="1">
    <citation type="submission" date="2022-01" db="EMBL/GenBank/DDBJ databases">
        <title>Comparative genomics reveals a dynamic genome evolution in the ectomycorrhizal milk-cap (Lactarius) mushrooms.</title>
        <authorList>
            <consortium name="DOE Joint Genome Institute"/>
            <person name="Lebreton A."/>
            <person name="Tang N."/>
            <person name="Kuo A."/>
            <person name="LaButti K."/>
            <person name="Drula E."/>
            <person name="Barry K."/>
            <person name="Clum A."/>
            <person name="Lipzen A."/>
            <person name="Mousain D."/>
            <person name="Ng V."/>
            <person name="Wang R."/>
            <person name="Wang X."/>
            <person name="Dai Y."/>
            <person name="Henrissat B."/>
            <person name="Grigoriev I.V."/>
            <person name="Guerin-Laguette A."/>
            <person name="Yu F."/>
            <person name="Martin F.M."/>
        </authorList>
    </citation>
    <scope>NUCLEOTIDE SEQUENCE</scope>
    <source>
        <strain evidence="1">QP</strain>
    </source>
</reference>
<dbReference type="InterPro" id="IPR041078">
    <property type="entry name" value="Plavaka"/>
</dbReference>
<sequence>VRDKEMPGQPRFKCEEVRIGGESYDFYFQEAIPCIRVLFGDPKFSRQLIFAPERHYQDVDHAVQVTGEMHTGKWWWSVQLHRPGATVILVIISSDKTQLTLFRSKSTYPIYLSIGNIPKDIRCKPTQQAQVLIGYIPTTRLGRIKNKAARHCALANLFHSCMCKCLSPIEFYGETGIAMATGNGIWYRCNPIFATFIGNYPKQWLVACTYNGRCLKCIVPRDELGGNTTFPLRNHGAAVNIFSLSDGDPTIFHRACHEVGLKPTYHPFWERLPFANIFLLITPDILHQLHQGVLKHLVHRLAALGSEEIDARCSHLPLNHNAQHFPKGITWLLKLTGQEHKDISHIILSVVVNIPLPGSQSSVRFKLTRTVRALLDFIYLSQYPVHTTESLKAMDTALCRFHEDKDIFIKLGVREHFNIPKLHSLLHYTRSISLFGAADNYNTEHSEQLHIDLTKNAYRATNFKDEYKQMTTWLERQEALHQHAAFIEWCKGECSESLSPPLAYPRPNLTLYPFMVTHPLEKGVLRSNARSVQVDPYLNRELRRGLE</sequence>
<accession>A0AAD4QB68</accession>